<accession>A0ABT9PWF4</accession>
<name>A0ABT9PWF4_9HYPH</name>
<protein>
    <submittedName>
        <fullName evidence="1">Uncharacterized protein</fullName>
    </submittedName>
</protein>
<dbReference type="EMBL" id="JAUSRF010000012">
    <property type="protein sequence ID" value="MDP9838811.1"/>
    <property type="molecule type" value="Genomic_DNA"/>
</dbReference>
<evidence type="ECO:0000313" key="2">
    <source>
        <dbReference type="Proteomes" id="UP001241472"/>
    </source>
</evidence>
<gene>
    <name evidence="1" type="ORF">J2T09_003583</name>
</gene>
<proteinExistence type="predicted"/>
<keyword evidence="2" id="KW-1185">Reference proteome</keyword>
<dbReference type="RefSeq" id="WP_306837049.1">
    <property type="nucleotide sequence ID" value="NZ_JAUSRF010000012.1"/>
</dbReference>
<organism evidence="1 2">
    <name type="scientific">Neorhizobium huautlense</name>
    <dbReference type="NCBI Taxonomy" id="67774"/>
    <lineage>
        <taxon>Bacteria</taxon>
        <taxon>Pseudomonadati</taxon>
        <taxon>Pseudomonadota</taxon>
        <taxon>Alphaproteobacteria</taxon>
        <taxon>Hyphomicrobiales</taxon>
        <taxon>Rhizobiaceae</taxon>
        <taxon>Rhizobium/Agrobacterium group</taxon>
        <taxon>Neorhizobium</taxon>
    </lineage>
</organism>
<dbReference type="Proteomes" id="UP001241472">
    <property type="component" value="Unassembled WGS sequence"/>
</dbReference>
<reference evidence="1 2" key="1">
    <citation type="submission" date="2023-07" db="EMBL/GenBank/DDBJ databases">
        <title>Sorghum-associated microbial communities from plants grown in Nebraska, USA.</title>
        <authorList>
            <person name="Schachtman D."/>
        </authorList>
    </citation>
    <scope>NUCLEOTIDE SEQUENCE [LARGE SCALE GENOMIC DNA]</scope>
    <source>
        <strain evidence="1 2">DS1307</strain>
    </source>
</reference>
<comment type="caution">
    <text evidence="1">The sequence shown here is derived from an EMBL/GenBank/DDBJ whole genome shotgun (WGS) entry which is preliminary data.</text>
</comment>
<evidence type="ECO:0000313" key="1">
    <source>
        <dbReference type="EMBL" id="MDP9838811.1"/>
    </source>
</evidence>
<sequence>MTDTQTPSQFPRGLLPEPEGVLEATPFYVQDPTVTIPTSFLLWPSQISYWGNDKHGDCVAAEEAFAKAAAMPHIDIPDKTVTDWATQWDFLEGAPISGVLKRMYTSGMELIGPTVYTGGYLQISKSDTTSLQGAIATYGPVKLGIGSATLETNKNGHVTGGKSGWTLYGYAAPTLRDHCVGVCGYGKLEDLVALFKANGVNVKPQKDMPTGMCYAIFTWSSIGIVDEASLLAMTYDAWVRNPVTPPATFPTVSQFTVKNDGGFACDIHVLYRHQTDIVDNEAKNKDNFTNPHSKTMNLSEKCTDPAIQKGDWVRLKVWVEAGDDNTYDGLYVYDPQGAVRSFTISGSTLNNTLGPDS</sequence>